<proteinExistence type="evidence at transcript level"/>
<organism evidence="2">
    <name type="scientific">Macaca fascicularis</name>
    <name type="common">Crab-eating macaque</name>
    <name type="synonym">Cynomolgus monkey</name>
    <dbReference type="NCBI Taxonomy" id="9541"/>
    <lineage>
        <taxon>Eukaryota</taxon>
        <taxon>Metazoa</taxon>
        <taxon>Chordata</taxon>
        <taxon>Craniata</taxon>
        <taxon>Vertebrata</taxon>
        <taxon>Euteleostomi</taxon>
        <taxon>Mammalia</taxon>
        <taxon>Eutheria</taxon>
        <taxon>Euarchontoglires</taxon>
        <taxon>Primates</taxon>
        <taxon>Haplorrhini</taxon>
        <taxon>Catarrhini</taxon>
        <taxon>Cercopithecidae</taxon>
        <taxon>Cercopithecinae</taxon>
        <taxon>Macaca</taxon>
    </lineage>
</organism>
<evidence type="ECO:0000256" key="1">
    <source>
        <dbReference type="SAM" id="MobiDB-lite"/>
    </source>
</evidence>
<name>I7G3B0_MACFA</name>
<dbReference type="AlphaFoldDB" id="I7G3B0"/>
<protein>
    <submittedName>
        <fullName evidence="2">Macaca fascicularis brain cDNA clone: QorA-11707, similar to human apolipoprotein A-I binding protein (APOA1BP), mRNA, RefSeq: NM_144772.1</fullName>
    </submittedName>
</protein>
<reference evidence="2" key="1">
    <citation type="journal article" date="2007" name="PLoS Biol.">
        <title>Rate of evolution in brain-expressed genes in humans and other primates.</title>
        <authorList>
            <person name="Wang H.-Y."/>
            <person name="Chien H.-C."/>
            <person name="Osada N."/>
            <person name="Hashimoto K."/>
            <person name="Sugano S."/>
            <person name="Gojobori T."/>
            <person name="Chou C.-K."/>
            <person name="Tsai S.-F."/>
            <person name="Wu C.-I."/>
            <person name="Shen C.-K.J."/>
        </authorList>
    </citation>
    <scope>NUCLEOTIDE SEQUENCE</scope>
</reference>
<keyword evidence="2" id="KW-0449">Lipoprotein</keyword>
<feature type="compositionally biased region" description="Gly residues" evidence="1">
    <location>
        <begin position="81"/>
        <end position="92"/>
    </location>
</feature>
<sequence>MRRGRVEPGLAGGERSASWMSGVRTLLGLGLLVAGSRLLRIKSETIACRSGPTWWGPQRLNSGGRWDSEVMASHGGEVPEPGGGPGRGPGAI</sequence>
<evidence type="ECO:0000313" key="2">
    <source>
        <dbReference type="EMBL" id="BAE88064.1"/>
    </source>
</evidence>
<feature type="region of interest" description="Disordered" evidence="1">
    <location>
        <begin position="59"/>
        <end position="92"/>
    </location>
</feature>
<dbReference type="EMBL" id="AB171001">
    <property type="protein sequence ID" value="BAE88064.1"/>
    <property type="molecule type" value="mRNA"/>
</dbReference>
<accession>I7G3B0</accession>